<dbReference type="Pfam" id="PF13526">
    <property type="entry name" value="DUF4125"/>
    <property type="match status" value="1"/>
</dbReference>
<dbReference type="Proteomes" id="UP000427906">
    <property type="component" value="Chromosome"/>
</dbReference>
<accession>A0A5K7YJK3</accession>
<dbReference type="OrthoDB" id="5387164at2"/>
<evidence type="ECO:0008006" key="3">
    <source>
        <dbReference type="Google" id="ProtNLM"/>
    </source>
</evidence>
<proteinExistence type="predicted"/>
<evidence type="ECO:0000313" key="2">
    <source>
        <dbReference type="Proteomes" id="UP000427906"/>
    </source>
</evidence>
<dbReference type="RefSeq" id="WP_155316211.1">
    <property type="nucleotide sequence ID" value="NZ_AP021874.1"/>
</dbReference>
<gene>
    <name evidence="1" type="ORF">DSCA_19390</name>
</gene>
<dbReference type="KEGG" id="dalk:DSCA_19390"/>
<dbReference type="EMBL" id="AP021874">
    <property type="protein sequence ID" value="BBO68009.1"/>
    <property type="molecule type" value="Genomic_DNA"/>
</dbReference>
<dbReference type="InterPro" id="IPR025191">
    <property type="entry name" value="DUF4125"/>
</dbReference>
<name>A0A5K7YJK3_9BACT</name>
<reference evidence="1 2" key="1">
    <citation type="submission" date="2019-11" db="EMBL/GenBank/DDBJ databases">
        <title>Comparative genomics of hydrocarbon-degrading Desulfosarcina strains.</title>
        <authorList>
            <person name="Watanabe M."/>
            <person name="Kojima H."/>
            <person name="Fukui M."/>
        </authorList>
    </citation>
    <scope>NUCLEOTIDE SEQUENCE [LARGE SCALE GENOMIC DNA]</scope>
    <source>
        <strain evidence="1 2">PL12</strain>
    </source>
</reference>
<sequence>MGKSEIIDRVVDKELKMFTSVKADQPVSCQDDADGFKVFRSAQFQAWSEGTLVSYLNDLEKAESEGLNLMTMKYARMERKIPSIHENPQVIQMIGEMVAIQAGWQKEMIQKYPSVMARGRPIDELSNTAAMTSFKKYLSCELETYSQMTLTHLFRDIMNCYSTGNNMSAMIYETMVKNLGYESLVAAEEEISCR</sequence>
<organism evidence="1 2">
    <name type="scientific">Desulfosarcina alkanivorans</name>
    <dbReference type="NCBI Taxonomy" id="571177"/>
    <lineage>
        <taxon>Bacteria</taxon>
        <taxon>Pseudomonadati</taxon>
        <taxon>Thermodesulfobacteriota</taxon>
        <taxon>Desulfobacteria</taxon>
        <taxon>Desulfobacterales</taxon>
        <taxon>Desulfosarcinaceae</taxon>
        <taxon>Desulfosarcina</taxon>
    </lineage>
</organism>
<keyword evidence="2" id="KW-1185">Reference proteome</keyword>
<evidence type="ECO:0000313" key="1">
    <source>
        <dbReference type="EMBL" id="BBO68009.1"/>
    </source>
</evidence>
<protein>
    <recommendedName>
        <fullName evidence="3">DUF4125 domain-containing protein</fullName>
    </recommendedName>
</protein>
<dbReference type="AlphaFoldDB" id="A0A5K7YJK3"/>